<evidence type="ECO:0008006" key="3">
    <source>
        <dbReference type="Google" id="ProtNLM"/>
    </source>
</evidence>
<evidence type="ECO:0000313" key="1">
    <source>
        <dbReference type="EMBL" id="GJD88955.1"/>
    </source>
</evidence>
<dbReference type="SUPFAM" id="SSF55781">
    <property type="entry name" value="GAF domain-like"/>
    <property type="match status" value="1"/>
</dbReference>
<dbReference type="Proteomes" id="UP001055247">
    <property type="component" value="Unassembled WGS sequence"/>
</dbReference>
<proteinExistence type="predicted"/>
<sequence>MLHQPDRPDPRLDHVGERLAAARSLDDIVSALSACTRAAIGCDGVAVILRDGGFCHYVAENAVEPLWKNRRFALDGCVSGWAMLNGATAVIPDVALDPRVPVAPYRRTSIRSLVMAPIGEPEPVAALGAYWCAFVFLDAVTVGRVERLARLAGDALARIRVRDAAVAAAE</sequence>
<gene>
    <name evidence="1" type="ORF">BHAOGJBA_2480</name>
</gene>
<dbReference type="Gene3D" id="3.30.450.40">
    <property type="match status" value="1"/>
</dbReference>
<reference evidence="1" key="1">
    <citation type="journal article" date="2016" name="Front. Microbiol.">
        <title>Genome Sequence of the Piezophilic, Mesophilic Sulfate-Reducing Bacterium Desulfovibrio indicus J2T.</title>
        <authorList>
            <person name="Cao J."/>
            <person name="Maignien L."/>
            <person name="Shao Z."/>
            <person name="Alain K."/>
            <person name="Jebbar M."/>
        </authorList>
    </citation>
    <scope>NUCLEOTIDE SEQUENCE</scope>
    <source>
        <strain evidence="1">DSM 16372</strain>
    </source>
</reference>
<dbReference type="InterPro" id="IPR029016">
    <property type="entry name" value="GAF-like_dom_sf"/>
</dbReference>
<evidence type="ECO:0000313" key="2">
    <source>
        <dbReference type="Proteomes" id="UP001055247"/>
    </source>
</evidence>
<dbReference type="EMBL" id="BPQO01000009">
    <property type="protein sequence ID" value="GJD88955.1"/>
    <property type="molecule type" value="Genomic_DNA"/>
</dbReference>
<reference evidence="1" key="2">
    <citation type="submission" date="2021-08" db="EMBL/GenBank/DDBJ databases">
        <authorList>
            <person name="Tani A."/>
            <person name="Ola A."/>
            <person name="Ogura Y."/>
            <person name="Katsura K."/>
            <person name="Hayashi T."/>
        </authorList>
    </citation>
    <scope>NUCLEOTIDE SEQUENCE</scope>
    <source>
        <strain evidence="1">DSM 16372</strain>
    </source>
</reference>
<protein>
    <recommendedName>
        <fullName evidence="3">GAF domain-containing protein</fullName>
    </recommendedName>
</protein>
<dbReference type="AlphaFoldDB" id="A0AAV4ZKH9"/>
<name>A0AAV4ZKH9_9HYPH</name>
<organism evidence="1 2">
    <name type="scientific">Methylobacterium hispanicum</name>
    <dbReference type="NCBI Taxonomy" id="270350"/>
    <lineage>
        <taxon>Bacteria</taxon>
        <taxon>Pseudomonadati</taxon>
        <taxon>Pseudomonadota</taxon>
        <taxon>Alphaproteobacteria</taxon>
        <taxon>Hyphomicrobiales</taxon>
        <taxon>Methylobacteriaceae</taxon>
        <taxon>Methylobacterium</taxon>
    </lineage>
</organism>
<comment type="caution">
    <text evidence="1">The sequence shown here is derived from an EMBL/GenBank/DDBJ whole genome shotgun (WGS) entry which is preliminary data.</text>
</comment>
<accession>A0AAV4ZKH9</accession>
<dbReference type="RefSeq" id="WP_066924802.1">
    <property type="nucleotide sequence ID" value="NZ_BPQO01000009.1"/>
</dbReference>
<keyword evidence="2" id="KW-1185">Reference proteome</keyword>